<dbReference type="EMBL" id="JANPWB010000014">
    <property type="protein sequence ID" value="KAJ1100628.1"/>
    <property type="molecule type" value="Genomic_DNA"/>
</dbReference>
<accession>A0AAV7MBB4</accession>
<keyword evidence="2" id="KW-1185">Reference proteome</keyword>
<reference evidence="1" key="1">
    <citation type="journal article" date="2022" name="bioRxiv">
        <title>Sequencing and chromosome-scale assembly of the giantPleurodeles waltlgenome.</title>
        <authorList>
            <person name="Brown T."/>
            <person name="Elewa A."/>
            <person name="Iarovenko S."/>
            <person name="Subramanian E."/>
            <person name="Araus A.J."/>
            <person name="Petzold A."/>
            <person name="Susuki M."/>
            <person name="Suzuki K.-i.T."/>
            <person name="Hayashi T."/>
            <person name="Toyoda A."/>
            <person name="Oliveira C."/>
            <person name="Osipova E."/>
            <person name="Leigh N.D."/>
            <person name="Simon A."/>
            <person name="Yun M.H."/>
        </authorList>
    </citation>
    <scope>NUCLEOTIDE SEQUENCE</scope>
    <source>
        <strain evidence="1">20211129_DDA</strain>
        <tissue evidence="1">Liver</tissue>
    </source>
</reference>
<sequence length="185" mass="20767">MLRHTAIKCHEGRVEVANPDKLMEPNEKRKKKKTARRARVMLWDYTGTQQLQHSLDDISVGPVDSGIDVVSAGAPLPFLHLIYQTIMAQYKQIQGDSKKARAANKQLQVAVSKIAKTCSEIGEWIAMIESQANVLETELGTVAHQAAMHDTQLPDIQWKIEDFENRQRRNNLRILGTQEGAEGPS</sequence>
<dbReference type="AlphaFoldDB" id="A0AAV7MBB4"/>
<dbReference type="Proteomes" id="UP001066276">
    <property type="component" value="Chromosome 10"/>
</dbReference>
<gene>
    <name evidence="1" type="ORF">NDU88_005709</name>
</gene>
<name>A0AAV7MBB4_PLEWA</name>
<proteinExistence type="predicted"/>
<evidence type="ECO:0000313" key="1">
    <source>
        <dbReference type="EMBL" id="KAJ1100628.1"/>
    </source>
</evidence>
<organism evidence="1 2">
    <name type="scientific">Pleurodeles waltl</name>
    <name type="common">Iberian ribbed newt</name>
    <dbReference type="NCBI Taxonomy" id="8319"/>
    <lineage>
        <taxon>Eukaryota</taxon>
        <taxon>Metazoa</taxon>
        <taxon>Chordata</taxon>
        <taxon>Craniata</taxon>
        <taxon>Vertebrata</taxon>
        <taxon>Euteleostomi</taxon>
        <taxon>Amphibia</taxon>
        <taxon>Batrachia</taxon>
        <taxon>Caudata</taxon>
        <taxon>Salamandroidea</taxon>
        <taxon>Salamandridae</taxon>
        <taxon>Pleurodelinae</taxon>
        <taxon>Pleurodeles</taxon>
    </lineage>
</organism>
<comment type="caution">
    <text evidence="1">The sequence shown here is derived from an EMBL/GenBank/DDBJ whole genome shotgun (WGS) entry which is preliminary data.</text>
</comment>
<protein>
    <submittedName>
        <fullName evidence="1">Uncharacterized protein</fullName>
    </submittedName>
</protein>
<evidence type="ECO:0000313" key="2">
    <source>
        <dbReference type="Proteomes" id="UP001066276"/>
    </source>
</evidence>